<proteinExistence type="predicted"/>
<dbReference type="SUPFAM" id="SSF46785">
    <property type="entry name" value="Winged helix' DNA-binding domain"/>
    <property type="match status" value="1"/>
</dbReference>
<reference evidence="1" key="1">
    <citation type="submission" date="2019-10" db="EMBL/GenBank/DDBJ databases">
        <title>Metagenomic sequencing of thiosulfate-disproportionating enrichment culture.</title>
        <authorList>
            <person name="Umezawa K."/>
            <person name="Kojima H."/>
            <person name="Fukui M."/>
        </authorList>
    </citation>
    <scope>NUCLEOTIDE SEQUENCE</scope>
    <source>
        <strain evidence="1">45J</strain>
    </source>
</reference>
<name>A0A5J4LAJ0_9ZZZZ</name>
<organism evidence="1">
    <name type="scientific">hot springs metagenome</name>
    <dbReference type="NCBI Taxonomy" id="433727"/>
    <lineage>
        <taxon>unclassified sequences</taxon>
        <taxon>metagenomes</taxon>
        <taxon>ecological metagenomes</taxon>
    </lineage>
</organism>
<dbReference type="AlphaFoldDB" id="A0A5J4LAJ0"/>
<protein>
    <recommendedName>
        <fullName evidence="2">Winged helix-turn-helix transcriptional regulator</fullName>
    </recommendedName>
</protein>
<dbReference type="Pfam" id="PF13412">
    <property type="entry name" value="HTH_24"/>
    <property type="match status" value="1"/>
</dbReference>
<dbReference type="InterPro" id="IPR036390">
    <property type="entry name" value="WH_DNA-bd_sf"/>
</dbReference>
<comment type="caution">
    <text evidence="1">The sequence shown here is derived from an EMBL/GenBank/DDBJ whole genome shotgun (WGS) entry which is preliminary data.</text>
</comment>
<evidence type="ECO:0008006" key="2">
    <source>
        <dbReference type="Google" id="ProtNLM"/>
    </source>
</evidence>
<gene>
    <name evidence="1" type="ORF">A45J_2340</name>
</gene>
<dbReference type="InterPro" id="IPR036388">
    <property type="entry name" value="WH-like_DNA-bd_sf"/>
</dbReference>
<dbReference type="EMBL" id="BLAB01000001">
    <property type="protein sequence ID" value="GER94576.1"/>
    <property type="molecule type" value="Genomic_DNA"/>
</dbReference>
<accession>A0A5J4LAJ0</accession>
<dbReference type="Gene3D" id="3.40.50.720">
    <property type="entry name" value="NAD(P)-binding Rossmann-like Domain"/>
    <property type="match status" value="1"/>
</dbReference>
<dbReference type="Gene3D" id="1.10.10.10">
    <property type="entry name" value="Winged helix-like DNA-binding domain superfamily/Winged helix DNA-binding domain"/>
    <property type="match status" value="1"/>
</dbReference>
<sequence>MNNTNISEEISLRLLDELTKEPLITQRALSDRLGIALGLVNAYVKRLYKKGYIKIKNLPKNRIKYIITPKGFTEKARLTYNYMHRSVSYFKEIRCRIENTYVTMLSSGVKNILLWGDGEIAELCYISTRGLPLKIVGVVGDKRIENGFFGHHIYTIEDIKDIDYDAILIASIEDKVVSSIKQSGINPDRVYSL</sequence>
<evidence type="ECO:0000313" key="1">
    <source>
        <dbReference type="EMBL" id="GER94576.1"/>
    </source>
</evidence>